<keyword evidence="1" id="KW-0732">Signal</keyword>
<dbReference type="EMBL" id="HBUE01178275">
    <property type="protein sequence ID" value="CAG6518876.1"/>
    <property type="molecule type" value="Transcribed_RNA"/>
</dbReference>
<feature type="chain" id="PRO_5036261128" evidence="1">
    <location>
        <begin position="21"/>
        <end position="115"/>
    </location>
</feature>
<dbReference type="EMBL" id="HBUE01004050">
    <property type="protein sequence ID" value="CAG6445022.1"/>
    <property type="molecule type" value="Transcribed_RNA"/>
</dbReference>
<dbReference type="EMBL" id="HBUE01283848">
    <property type="protein sequence ID" value="CAG6570425.1"/>
    <property type="molecule type" value="Transcribed_RNA"/>
</dbReference>
<dbReference type="EMBL" id="HBUE01178278">
    <property type="protein sequence ID" value="CAG6518877.1"/>
    <property type="molecule type" value="Transcribed_RNA"/>
</dbReference>
<name>A0A8D8JE27_CULPI</name>
<sequence length="115" mass="13283">MHSIISFVLFIFIHITLTNTLTIISKHNLHNFVHTQPHSTPTHCSVGQPETYQPRHNHPLALTNTRSNINRPVFSYTHFTHTNTQQTANVSKPNKIKQNRFASTTTTRHTRIIHL</sequence>
<organism evidence="2">
    <name type="scientific">Culex pipiens</name>
    <name type="common">House mosquito</name>
    <dbReference type="NCBI Taxonomy" id="7175"/>
    <lineage>
        <taxon>Eukaryota</taxon>
        <taxon>Metazoa</taxon>
        <taxon>Ecdysozoa</taxon>
        <taxon>Arthropoda</taxon>
        <taxon>Hexapoda</taxon>
        <taxon>Insecta</taxon>
        <taxon>Pterygota</taxon>
        <taxon>Neoptera</taxon>
        <taxon>Endopterygota</taxon>
        <taxon>Diptera</taxon>
        <taxon>Nematocera</taxon>
        <taxon>Culicoidea</taxon>
        <taxon>Culicidae</taxon>
        <taxon>Culicinae</taxon>
        <taxon>Culicini</taxon>
        <taxon>Culex</taxon>
        <taxon>Culex</taxon>
    </lineage>
</organism>
<evidence type="ECO:0000256" key="1">
    <source>
        <dbReference type="SAM" id="SignalP"/>
    </source>
</evidence>
<evidence type="ECO:0000313" key="2">
    <source>
        <dbReference type="EMBL" id="CAG6570424.1"/>
    </source>
</evidence>
<dbReference type="EMBL" id="HBUE01283845">
    <property type="protein sequence ID" value="CAG6570424.1"/>
    <property type="molecule type" value="Transcribed_RNA"/>
</dbReference>
<protein>
    <submittedName>
        <fullName evidence="2">(northern house mosquito) hypothetical protein</fullName>
    </submittedName>
</protein>
<reference evidence="2" key="1">
    <citation type="submission" date="2021-05" db="EMBL/GenBank/DDBJ databases">
        <authorList>
            <person name="Alioto T."/>
            <person name="Alioto T."/>
            <person name="Gomez Garrido J."/>
        </authorList>
    </citation>
    <scope>NUCLEOTIDE SEQUENCE</scope>
</reference>
<dbReference type="AlphaFoldDB" id="A0A8D8JE27"/>
<feature type="signal peptide" evidence="1">
    <location>
        <begin position="1"/>
        <end position="20"/>
    </location>
</feature>
<accession>A0A8D8JE27</accession>
<dbReference type="EMBL" id="HBUE01004047">
    <property type="protein sequence ID" value="CAG6445021.1"/>
    <property type="molecule type" value="Transcribed_RNA"/>
</dbReference>
<proteinExistence type="predicted"/>